<dbReference type="Proteomes" id="UP000523795">
    <property type="component" value="Unassembled WGS sequence"/>
</dbReference>
<sequence>MPAVLPAKVSDTFDPARWREVRGSDFQDLTYHRQVERDAQGNIVRDLPAVRIAFNRPE</sequence>
<name>A0ABX1JRG1_9MICC</name>
<proteinExistence type="predicted"/>
<dbReference type="EC" id="4.1.3.36" evidence="1"/>
<evidence type="ECO:0000313" key="1">
    <source>
        <dbReference type="EMBL" id="NKX51818.1"/>
    </source>
</evidence>
<accession>A0ABX1JRG1</accession>
<dbReference type="GO" id="GO:0008935">
    <property type="term" value="F:1,4-dihydroxy-2-naphthoyl-CoA synthase activity"/>
    <property type="evidence" value="ECO:0007669"/>
    <property type="project" value="UniProtKB-EC"/>
</dbReference>
<organism evidence="1 2">
    <name type="scientific">Arthrobacter deserti</name>
    <dbReference type="NCBI Taxonomy" id="1742687"/>
    <lineage>
        <taxon>Bacteria</taxon>
        <taxon>Bacillati</taxon>
        <taxon>Actinomycetota</taxon>
        <taxon>Actinomycetes</taxon>
        <taxon>Micrococcales</taxon>
        <taxon>Micrococcaceae</taxon>
        <taxon>Arthrobacter</taxon>
    </lineage>
</organism>
<protein>
    <submittedName>
        <fullName evidence="1">1,4-dihydroxy-2-naphthoyl-CoA synthase</fullName>
        <ecNumber evidence="1">4.1.3.36</ecNumber>
    </submittedName>
</protein>
<keyword evidence="2" id="KW-1185">Reference proteome</keyword>
<dbReference type="EMBL" id="JAAZSR010000316">
    <property type="protein sequence ID" value="NKX51818.1"/>
    <property type="molecule type" value="Genomic_DNA"/>
</dbReference>
<reference evidence="1 2" key="1">
    <citation type="submission" date="2020-04" db="EMBL/GenBank/DDBJ databases">
        <authorList>
            <person name="Liu S."/>
        </authorList>
    </citation>
    <scope>NUCLEOTIDE SEQUENCE [LARGE SCALE GENOMIC DNA]</scope>
    <source>
        <strain evidence="1 2">CGMCC 1.15091</strain>
    </source>
</reference>
<feature type="non-terminal residue" evidence="1">
    <location>
        <position position="58"/>
    </location>
</feature>
<gene>
    <name evidence="1" type="ORF">HER39_14840</name>
</gene>
<comment type="caution">
    <text evidence="1">The sequence shown here is derived from an EMBL/GenBank/DDBJ whole genome shotgun (WGS) entry which is preliminary data.</text>
</comment>
<keyword evidence="1" id="KW-0456">Lyase</keyword>
<evidence type="ECO:0000313" key="2">
    <source>
        <dbReference type="Proteomes" id="UP000523795"/>
    </source>
</evidence>